<dbReference type="InterPro" id="IPR005467">
    <property type="entry name" value="His_kinase_dom"/>
</dbReference>
<reference evidence="8 9" key="1">
    <citation type="submission" date="2016-10" db="EMBL/GenBank/DDBJ databases">
        <authorList>
            <person name="Varghese N."/>
            <person name="Submissions S."/>
        </authorList>
    </citation>
    <scope>NUCLEOTIDE SEQUENCE [LARGE SCALE GENOMIC DNA]</scope>
    <source>
        <strain evidence="8 9">PDC82</strain>
    </source>
</reference>
<protein>
    <recommendedName>
        <fullName evidence="3">histidine kinase</fullName>
        <ecNumber evidence="3">2.7.13.3</ecNumber>
    </recommendedName>
</protein>
<evidence type="ECO:0000256" key="3">
    <source>
        <dbReference type="ARBA" id="ARBA00012438"/>
    </source>
</evidence>
<dbReference type="PROSITE" id="PS50109">
    <property type="entry name" value="HIS_KIN"/>
    <property type="match status" value="1"/>
</dbReference>
<dbReference type="InterPro" id="IPR003661">
    <property type="entry name" value="HisK_dim/P_dom"/>
</dbReference>
<dbReference type="Proteomes" id="UP000198917">
    <property type="component" value="Unassembled WGS sequence"/>
</dbReference>
<dbReference type="SUPFAM" id="SSF55874">
    <property type="entry name" value="ATPase domain of HSP90 chaperone/DNA topoisomerase II/histidine kinase"/>
    <property type="match status" value="1"/>
</dbReference>
<evidence type="ECO:0000256" key="2">
    <source>
        <dbReference type="ARBA" id="ARBA00004370"/>
    </source>
</evidence>
<accession>A0A7Z7BPX7</accession>
<evidence type="ECO:0000256" key="5">
    <source>
        <dbReference type="ARBA" id="ARBA00022679"/>
    </source>
</evidence>
<dbReference type="PANTHER" id="PTHR43065:SF42">
    <property type="entry name" value="TWO-COMPONENT SENSOR PPRA"/>
    <property type="match status" value="1"/>
</dbReference>
<dbReference type="GO" id="GO:0016020">
    <property type="term" value="C:membrane"/>
    <property type="evidence" value="ECO:0007669"/>
    <property type="project" value="UniProtKB-SubCell"/>
</dbReference>
<evidence type="ECO:0000256" key="7">
    <source>
        <dbReference type="SAM" id="Phobius"/>
    </source>
</evidence>
<dbReference type="EMBL" id="FNEW01000003">
    <property type="protein sequence ID" value="SDK01376.1"/>
    <property type="molecule type" value="Genomic_DNA"/>
</dbReference>
<dbReference type="InterPro" id="IPR003660">
    <property type="entry name" value="HAMP_dom"/>
</dbReference>
<evidence type="ECO:0000256" key="1">
    <source>
        <dbReference type="ARBA" id="ARBA00000085"/>
    </source>
</evidence>
<dbReference type="PROSITE" id="PS50885">
    <property type="entry name" value="HAMP"/>
    <property type="match status" value="1"/>
</dbReference>
<dbReference type="InterPro" id="IPR004358">
    <property type="entry name" value="Sig_transdc_His_kin-like_C"/>
</dbReference>
<evidence type="ECO:0000256" key="6">
    <source>
        <dbReference type="ARBA" id="ARBA00022777"/>
    </source>
</evidence>
<dbReference type="AlphaFoldDB" id="A0A7Z7BPX7"/>
<sequence length="710" mass="76743">MINRLLLQSIAFRLPFAIVFICSSVFILSAVAIYGLQKAKTEMATYSLQAFSSLARASLVSRQVADLVSSAPLLMNATSPYRVSSESRAVVSQVDSLLETIAQYKKAETQNAIPNDDIVELLQAIRQQTLSLAADADAAQQHKAEAAAALGEIATGQAVTEGALRQRLNAIVQAAANSASLFQLGELQRRFTSETGYFMNEPAAMDDAGAEGLVPYKRVFDAQTQYLLEMFAIQSSVSKLHVVSRNLSHATETQSEAVAHRLTQGLASASAALTRLIVMVAIAFVVVIILSTLSIRSVMRVSHGITALSGGMNSLANGEQNVSLPTYRGSETELIRLSDAFHAFKDSVDRVSRLRRTAEAAARTIRSTFRTMNEGIALFNANGQPITMNRRIIELVGKRGGYSRKLPLRAFIETIPEIDPGLLPSSDDPGGLASRITVRHRTQDQQVTEIAVSRQPDGSIVLLARDVTALDRQEAEAAKAQRLDGIMRMTHQLSHEVGNMIGIITGSLGLLERETGFNERQQRNINRIRKAADRGRQLASSMLSIGSQQPIHPVYVDVASLLKGMVDVLEIAVGTRNQINLHLQDDLPRLALDAALFEQSILNLCLNSAAAMPGGGVIIIAAQKSDTVVEISVEDNGHGMDQDAVDRAFEPYFTTRVQQGGTGLGLAMVYGFMRQSGGDAKITSQPGCGARVSLTFPIFGKQDDMPEDAR</sequence>
<dbReference type="InterPro" id="IPR036890">
    <property type="entry name" value="HATPase_C_sf"/>
</dbReference>
<dbReference type="PANTHER" id="PTHR43065">
    <property type="entry name" value="SENSOR HISTIDINE KINASE"/>
    <property type="match status" value="1"/>
</dbReference>
<proteinExistence type="predicted"/>
<keyword evidence="7" id="KW-1133">Transmembrane helix</keyword>
<keyword evidence="5" id="KW-0808">Transferase</keyword>
<dbReference type="Pfam" id="PF02518">
    <property type="entry name" value="HATPase_c"/>
    <property type="match status" value="1"/>
</dbReference>
<dbReference type="Gene3D" id="6.10.340.10">
    <property type="match status" value="1"/>
</dbReference>
<comment type="subcellular location">
    <subcellularLocation>
        <location evidence="2">Membrane</location>
    </subcellularLocation>
</comment>
<keyword evidence="7" id="KW-0812">Transmembrane</keyword>
<feature type="transmembrane region" description="Helical" evidence="7">
    <location>
        <begin position="12"/>
        <end position="36"/>
    </location>
</feature>
<dbReference type="InterPro" id="IPR003594">
    <property type="entry name" value="HATPase_dom"/>
</dbReference>
<feature type="transmembrane region" description="Helical" evidence="7">
    <location>
        <begin position="276"/>
        <end position="295"/>
    </location>
</feature>
<evidence type="ECO:0000313" key="9">
    <source>
        <dbReference type="Proteomes" id="UP000198917"/>
    </source>
</evidence>
<dbReference type="SMART" id="SM00387">
    <property type="entry name" value="HATPase_c"/>
    <property type="match status" value="1"/>
</dbReference>
<name>A0A7Z7BPX7_9HYPH</name>
<evidence type="ECO:0000313" key="8">
    <source>
        <dbReference type="EMBL" id="SDK01376.1"/>
    </source>
</evidence>
<comment type="catalytic activity">
    <reaction evidence="1">
        <text>ATP + protein L-histidine = ADP + protein N-phospho-L-histidine.</text>
        <dbReference type="EC" id="2.7.13.3"/>
    </reaction>
</comment>
<dbReference type="Gene3D" id="3.30.450.20">
    <property type="entry name" value="PAS domain"/>
    <property type="match status" value="1"/>
</dbReference>
<keyword evidence="4" id="KW-0597">Phosphoprotein</keyword>
<comment type="caution">
    <text evidence="8">The sequence shown here is derived from an EMBL/GenBank/DDBJ whole genome shotgun (WGS) entry which is preliminary data.</text>
</comment>
<keyword evidence="6 8" id="KW-0418">Kinase</keyword>
<keyword evidence="7" id="KW-0472">Membrane</keyword>
<dbReference type="RefSeq" id="WP_080812444.1">
    <property type="nucleotide sequence ID" value="NZ_CP033023.1"/>
</dbReference>
<dbReference type="PRINTS" id="PR00344">
    <property type="entry name" value="BCTRLSENSOR"/>
</dbReference>
<gene>
    <name evidence="8" type="ORF">SAMN05428983_3608</name>
</gene>
<dbReference type="SUPFAM" id="SSF47384">
    <property type="entry name" value="Homodimeric domain of signal transducing histidine kinase"/>
    <property type="match status" value="1"/>
</dbReference>
<dbReference type="GO" id="GO:0000155">
    <property type="term" value="F:phosphorelay sensor kinase activity"/>
    <property type="evidence" value="ECO:0007669"/>
    <property type="project" value="InterPro"/>
</dbReference>
<dbReference type="CDD" id="cd00082">
    <property type="entry name" value="HisKA"/>
    <property type="match status" value="1"/>
</dbReference>
<dbReference type="Gene3D" id="3.30.565.10">
    <property type="entry name" value="Histidine kinase-like ATPase, C-terminal domain"/>
    <property type="match status" value="1"/>
</dbReference>
<dbReference type="InterPro" id="IPR036097">
    <property type="entry name" value="HisK_dim/P_sf"/>
</dbReference>
<dbReference type="EC" id="2.7.13.3" evidence="3"/>
<dbReference type="Gene3D" id="1.10.287.130">
    <property type="match status" value="1"/>
</dbReference>
<organism evidence="8 9">
    <name type="scientific">Agrobacterium fabrum</name>
    <dbReference type="NCBI Taxonomy" id="1176649"/>
    <lineage>
        <taxon>Bacteria</taxon>
        <taxon>Pseudomonadati</taxon>
        <taxon>Pseudomonadota</taxon>
        <taxon>Alphaproteobacteria</taxon>
        <taxon>Hyphomicrobiales</taxon>
        <taxon>Rhizobiaceae</taxon>
        <taxon>Rhizobium/Agrobacterium group</taxon>
        <taxon>Agrobacterium</taxon>
        <taxon>Agrobacterium tumefaciens complex</taxon>
    </lineage>
</organism>
<evidence type="ECO:0000256" key="4">
    <source>
        <dbReference type="ARBA" id="ARBA00022553"/>
    </source>
</evidence>